<reference evidence="2 3" key="1">
    <citation type="journal article" date="2016" name="Nat. Commun.">
        <title>Thousands of microbial genomes shed light on interconnected biogeochemical processes in an aquifer system.</title>
        <authorList>
            <person name="Anantharaman K."/>
            <person name="Brown C.T."/>
            <person name="Hug L.A."/>
            <person name="Sharon I."/>
            <person name="Castelle C.J."/>
            <person name="Probst A.J."/>
            <person name="Thomas B.C."/>
            <person name="Singh A."/>
            <person name="Wilkins M.J."/>
            <person name="Karaoz U."/>
            <person name="Brodie E.L."/>
            <person name="Williams K.H."/>
            <person name="Hubbard S.S."/>
            <person name="Banfield J.F."/>
        </authorList>
    </citation>
    <scope>NUCLEOTIDE SEQUENCE [LARGE SCALE GENOMIC DNA]</scope>
</reference>
<dbReference type="Gene3D" id="3.90.550.10">
    <property type="entry name" value="Spore Coat Polysaccharide Biosynthesis Protein SpsA, Chain A"/>
    <property type="match status" value="1"/>
</dbReference>
<dbReference type="InterPro" id="IPR029044">
    <property type="entry name" value="Nucleotide-diphossugar_trans"/>
</dbReference>
<proteinExistence type="predicted"/>
<sequence length="260" mass="29950">MNKIRHLSAVVLTKNEQASIGDCLQRLQFCNEIVVIDDNSQDKTIDMVRAHGATVYRQALNNDFSAQRQFGLEKARNPWILFIDADEKVSPALALEIKQVLSQRPSNEAYLLRRRDIWWGTQLKHGEVASARSTGLIRLVKKGSGRWVGKVHETYQTEKSVGRLKAFLDHYPHPSVADFLKEINYYSSLRAKELFERGEKTSILEIVGYPLVKFIWNYLVKLGFLDGAAGFTYAFMMSFHSYLVRSKLYQYHNIDKSNQE</sequence>
<dbReference type="CDD" id="cd02511">
    <property type="entry name" value="Beta4Glucosyltransferase"/>
    <property type="match status" value="1"/>
</dbReference>
<feature type="domain" description="Glycosyltransferase 2-like" evidence="1">
    <location>
        <begin position="8"/>
        <end position="93"/>
    </location>
</feature>
<accession>A0A1F7I2W1</accession>
<dbReference type="Pfam" id="PF00535">
    <property type="entry name" value="Glycos_transf_2"/>
    <property type="match status" value="1"/>
</dbReference>
<dbReference type="Proteomes" id="UP000176803">
    <property type="component" value="Unassembled WGS sequence"/>
</dbReference>
<evidence type="ECO:0000313" key="3">
    <source>
        <dbReference type="Proteomes" id="UP000176803"/>
    </source>
</evidence>
<dbReference type="InterPro" id="IPR001173">
    <property type="entry name" value="Glyco_trans_2-like"/>
</dbReference>
<name>A0A1F7I2W1_9BACT</name>
<organism evidence="2 3">
    <name type="scientific">Candidatus Roizmanbacteria bacterium RIFCSPHIGHO2_12_FULL_41_11</name>
    <dbReference type="NCBI Taxonomy" id="1802052"/>
    <lineage>
        <taxon>Bacteria</taxon>
        <taxon>Candidatus Roizmaniibacteriota</taxon>
    </lineage>
</organism>
<evidence type="ECO:0000313" key="2">
    <source>
        <dbReference type="EMBL" id="OGK37592.1"/>
    </source>
</evidence>
<evidence type="ECO:0000259" key="1">
    <source>
        <dbReference type="Pfam" id="PF00535"/>
    </source>
</evidence>
<gene>
    <name evidence="2" type="ORF">A3F03_00010</name>
</gene>
<dbReference type="SUPFAM" id="SSF53448">
    <property type="entry name" value="Nucleotide-diphospho-sugar transferases"/>
    <property type="match status" value="1"/>
</dbReference>
<dbReference type="PANTHER" id="PTHR43630:SF2">
    <property type="entry name" value="GLYCOSYLTRANSFERASE"/>
    <property type="match status" value="1"/>
</dbReference>
<dbReference type="EMBL" id="MGAC01000036">
    <property type="protein sequence ID" value="OGK37592.1"/>
    <property type="molecule type" value="Genomic_DNA"/>
</dbReference>
<dbReference type="PANTHER" id="PTHR43630">
    <property type="entry name" value="POLY-BETA-1,6-N-ACETYL-D-GLUCOSAMINE SYNTHASE"/>
    <property type="match status" value="1"/>
</dbReference>
<comment type="caution">
    <text evidence="2">The sequence shown here is derived from an EMBL/GenBank/DDBJ whole genome shotgun (WGS) entry which is preliminary data.</text>
</comment>
<protein>
    <recommendedName>
        <fullName evidence="1">Glycosyltransferase 2-like domain-containing protein</fullName>
    </recommendedName>
</protein>
<dbReference type="AlphaFoldDB" id="A0A1F7I2W1"/>